<gene>
    <name evidence="7" type="ORF">FC60_GL001194</name>
</gene>
<evidence type="ECO:0000256" key="6">
    <source>
        <dbReference type="SAM" id="Phobius"/>
    </source>
</evidence>
<organism evidence="7 8">
    <name type="scientific">Limosilactobacillus gastricus DSM 16045</name>
    <dbReference type="NCBI Taxonomy" id="1423749"/>
    <lineage>
        <taxon>Bacteria</taxon>
        <taxon>Bacillati</taxon>
        <taxon>Bacillota</taxon>
        <taxon>Bacilli</taxon>
        <taxon>Lactobacillales</taxon>
        <taxon>Lactobacillaceae</taxon>
        <taxon>Limosilactobacillus</taxon>
    </lineage>
</organism>
<feature type="transmembrane region" description="Helical" evidence="6">
    <location>
        <begin position="64"/>
        <end position="83"/>
    </location>
</feature>
<feature type="transmembrane region" description="Helical" evidence="6">
    <location>
        <begin position="228"/>
        <end position="248"/>
    </location>
</feature>
<dbReference type="PANTHER" id="PTHR43243">
    <property type="entry name" value="INNER MEMBRANE TRANSPORTER YGJI-RELATED"/>
    <property type="match status" value="1"/>
</dbReference>
<feature type="transmembrane region" description="Helical" evidence="6">
    <location>
        <begin position="35"/>
        <end position="52"/>
    </location>
</feature>
<feature type="transmembrane region" description="Helical" evidence="6">
    <location>
        <begin position="158"/>
        <end position="176"/>
    </location>
</feature>
<dbReference type="Pfam" id="PF13520">
    <property type="entry name" value="AA_permease_2"/>
    <property type="match status" value="1"/>
</dbReference>
<dbReference type="InterPro" id="IPR002293">
    <property type="entry name" value="AA/rel_permease1"/>
</dbReference>
<dbReference type="EMBL" id="AZFN01000032">
    <property type="protein sequence ID" value="KRM00528.1"/>
    <property type="molecule type" value="Genomic_DNA"/>
</dbReference>
<dbReference type="Gene3D" id="1.20.1740.10">
    <property type="entry name" value="Amino acid/polyamine transporter I"/>
    <property type="match status" value="1"/>
</dbReference>
<feature type="transmembrane region" description="Helical" evidence="6">
    <location>
        <begin position="366"/>
        <end position="383"/>
    </location>
</feature>
<proteinExistence type="predicted"/>
<feature type="transmembrane region" description="Helical" evidence="6">
    <location>
        <begin position="313"/>
        <end position="336"/>
    </location>
</feature>
<evidence type="ECO:0000256" key="3">
    <source>
        <dbReference type="ARBA" id="ARBA00022692"/>
    </source>
</evidence>
<dbReference type="PATRIC" id="fig|1423749.3.peg.1219"/>
<sequence>MEYMSLWKTMTRQEDPSVYQDKDGHLKRTLTTKDFIGLGVGTIVSTAIFTLPGEVAALHAGPSVSLSFLLAAVVAGLVAFAYSEMAAAMPFAGSAYSWINVVFGEFFGWVAGWALLAEYIIAVAFVGSGFSANFRPLLATWGLKLPASLSNPFGTDGGVIDLCSALVIILVALLVSRGVSGATKVENIMVTLKVLAVLTFIFVGATALHASYYDPFIPAYKETANGAFGGWQGIYAGVSSIFLSYIGFDSIAANSAEAKNPGKTMPRGILGSLAIAVVLFVAVSLVLVGMVPYTKLNTAEPVGMALRTAGHPVVAAVVQTIAVIGMFTALLGMTLAGSRLTYSFGRDGMLPKWLGKLDKRNNPNNALLTITVLTVVIGAFFPFAFLSQLISAGTLIAFMFVSLGIYALRRREGKDIPVPEFKMPWYPVMPALAFVASLIVFWGLANDAKIYAGIWFVLGVIIYFAYGRSHSYLAKRDK</sequence>
<accession>A0A0R1V4S8</accession>
<dbReference type="PIRSF" id="PIRSF006060">
    <property type="entry name" value="AA_transporter"/>
    <property type="match status" value="1"/>
</dbReference>
<evidence type="ECO:0000256" key="2">
    <source>
        <dbReference type="ARBA" id="ARBA00022448"/>
    </source>
</evidence>
<comment type="caution">
    <text evidence="7">The sequence shown here is derived from an EMBL/GenBank/DDBJ whole genome shotgun (WGS) entry which is preliminary data.</text>
</comment>
<feature type="transmembrane region" description="Helical" evidence="6">
    <location>
        <begin position="389"/>
        <end position="408"/>
    </location>
</feature>
<evidence type="ECO:0000313" key="7">
    <source>
        <dbReference type="EMBL" id="KRM00528.1"/>
    </source>
</evidence>
<dbReference type="GO" id="GO:0015171">
    <property type="term" value="F:amino acid transmembrane transporter activity"/>
    <property type="evidence" value="ECO:0007669"/>
    <property type="project" value="TreeGrafter"/>
</dbReference>
<comment type="subcellular location">
    <subcellularLocation>
        <location evidence="1">Membrane</location>
        <topology evidence="1">Multi-pass membrane protein</topology>
    </subcellularLocation>
</comment>
<keyword evidence="5 6" id="KW-0472">Membrane</keyword>
<name>A0A0R1V4S8_9LACO</name>
<evidence type="ECO:0000256" key="5">
    <source>
        <dbReference type="ARBA" id="ARBA00023136"/>
    </source>
</evidence>
<dbReference type="PANTHER" id="PTHR43243:SF4">
    <property type="entry name" value="CATIONIC AMINO ACID TRANSPORTER 4"/>
    <property type="match status" value="1"/>
</dbReference>
<keyword evidence="2" id="KW-0813">Transport</keyword>
<dbReference type="Proteomes" id="UP000051739">
    <property type="component" value="Unassembled WGS sequence"/>
</dbReference>
<feature type="transmembrane region" description="Helical" evidence="6">
    <location>
        <begin position="428"/>
        <end position="444"/>
    </location>
</feature>
<dbReference type="AlphaFoldDB" id="A0A0R1V4S8"/>
<evidence type="ECO:0000313" key="8">
    <source>
        <dbReference type="Proteomes" id="UP000051739"/>
    </source>
</evidence>
<reference evidence="7 8" key="1">
    <citation type="journal article" date="2015" name="Genome Announc.">
        <title>Expanding the biotechnology potential of lactobacilli through comparative genomics of 213 strains and associated genera.</title>
        <authorList>
            <person name="Sun Z."/>
            <person name="Harris H.M."/>
            <person name="McCann A."/>
            <person name="Guo C."/>
            <person name="Argimon S."/>
            <person name="Zhang W."/>
            <person name="Yang X."/>
            <person name="Jeffery I.B."/>
            <person name="Cooney J.C."/>
            <person name="Kagawa T.F."/>
            <person name="Liu W."/>
            <person name="Song Y."/>
            <person name="Salvetti E."/>
            <person name="Wrobel A."/>
            <person name="Rasinkangas P."/>
            <person name="Parkhill J."/>
            <person name="Rea M.C."/>
            <person name="O'Sullivan O."/>
            <person name="Ritari J."/>
            <person name="Douillard F.P."/>
            <person name="Paul Ross R."/>
            <person name="Yang R."/>
            <person name="Briner A.E."/>
            <person name="Felis G.E."/>
            <person name="de Vos W.M."/>
            <person name="Barrangou R."/>
            <person name="Klaenhammer T.R."/>
            <person name="Caufield P.W."/>
            <person name="Cui Y."/>
            <person name="Zhang H."/>
            <person name="O'Toole P.W."/>
        </authorList>
    </citation>
    <scope>NUCLEOTIDE SEQUENCE [LARGE SCALE GENOMIC DNA]</scope>
    <source>
        <strain evidence="7 8">DSM 16045</strain>
    </source>
</reference>
<feature type="transmembrane region" description="Helical" evidence="6">
    <location>
        <begin position="450"/>
        <end position="466"/>
    </location>
</feature>
<evidence type="ECO:0000256" key="4">
    <source>
        <dbReference type="ARBA" id="ARBA00022989"/>
    </source>
</evidence>
<feature type="transmembrane region" description="Helical" evidence="6">
    <location>
        <begin position="269"/>
        <end position="293"/>
    </location>
</feature>
<keyword evidence="3 6" id="KW-0812">Transmembrane</keyword>
<feature type="transmembrane region" description="Helical" evidence="6">
    <location>
        <begin position="188"/>
        <end position="208"/>
    </location>
</feature>
<protein>
    <submittedName>
        <fullName evidence="7">Amino acid transporter</fullName>
    </submittedName>
</protein>
<keyword evidence="8" id="KW-1185">Reference proteome</keyword>
<keyword evidence="4 6" id="KW-1133">Transmembrane helix</keyword>
<dbReference type="GO" id="GO:0016020">
    <property type="term" value="C:membrane"/>
    <property type="evidence" value="ECO:0007669"/>
    <property type="project" value="UniProtKB-SubCell"/>
</dbReference>
<evidence type="ECO:0000256" key="1">
    <source>
        <dbReference type="ARBA" id="ARBA00004141"/>
    </source>
</evidence>